<dbReference type="Pfam" id="PF06687">
    <property type="entry name" value="SUR7"/>
    <property type="match status" value="1"/>
</dbReference>
<sequence>MGCIRPATPGFICTLTATALLAVVSFCVPYFKSVYFLKASITEDGFNGTITFGTLGYCLELSNGTSCSSPSVGYQLDINSLVGDDTALQIPQVAVKWITYALVLHIVAFALAGGSAVFGLLAHVREMSMSCCSTCVSGFAAAIALLAFIFDLALFFTAKSRINSVGSASMGNAIWLTLAAWVLLFFSGCMYTLGRCCISNRSPRDKDWNKDNERAPTNASGGNGYNDYAEQMRTNAVKAEADRKARQQEAGLPAFSETLPLTARVDGDNVYSEPYQDHSPAPTGYGRQFNGGAGGYAGGGYVKAPVGTRAVDEYYNPTRAAAVPNSYPPQPNPQRQGSSHTYAPSNYAPSTYTNNMSSRATSPPNNNQLFAPAIAHDRASSAASGQSYGHTAGGTTCKLGTSISTSITNVLTYPKYPDHSAHEQYPSGYSQYEQPQPDPYGANQPSYNQSAYYANATPDHYPSNGYGANSVPPLPQRSGSVPALPDHPSTAGFVPYSTGSPSALHGQAAASVPQRTTSPQQYDDSPPLYDAGTGHVTGAWGKT</sequence>
<name>A0A9W9ALJ1_9AGAR</name>
<feature type="compositionally biased region" description="Polar residues" evidence="1">
    <location>
        <begin position="443"/>
        <end position="452"/>
    </location>
</feature>
<dbReference type="PANTHER" id="PTHR28013">
    <property type="entry name" value="PROTEIN DCV1-RELATED"/>
    <property type="match status" value="1"/>
</dbReference>
<dbReference type="AlphaFoldDB" id="A0A9W9ALJ1"/>
<keyword evidence="2" id="KW-0812">Transmembrane</keyword>
<feature type="region of interest" description="Disordered" evidence="1">
    <location>
        <begin position="377"/>
        <end position="396"/>
    </location>
</feature>
<feature type="compositionally biased region" description="Polar residues" evidence="1">
    <location>
        <begin position="333"/>
        <end position="369"/>
    </location>
</feature>
<accession>A0A9W9ALJ1</accession>
<keyword evidence="2" id="KW-0472">Membrane</keyword>
<proteinExistence type="predicted"/>
<dbReference type="GO" id="GO:0032153">
    <property type="term" value="C:cell division site"/>
    <property type="evidence" value="ECO:0007669"/>
    <property type="project" value="TreeGrafter"/>
</dbReference>
<feature type="transmembrane region" description="Helical" evidence="2">
    <location>
        <begin position="134"/>
        <end position="158"/>
    </location>
</feature>
<feature type="compositionally biased region" description="Polar residues" evidence="1">
    <location>
        <begin position="513"/>
        <end position="523"/>
    </location>
</feature>
<organism evidence="3 4">
    <name type="scientific">Lentinula aciculospora</name>
    <dbReference type="NCBI Taxonomy" id="153920"/>
    <lineage>
        <taxon>Eukaryota</taxon>
        <taxon>Fungi</taxon>
        <taxon>Dikarya</taxon>
        <taxon>Basidiomycota</taxon>
        <taxon>Agaricomycotina</taxon>
        <taxon>Agaricomycetes</taxon>
        <taxon>Agaricomycetidae</taxon>
        <taxon>Agaricales</taxon>
        <taxon>Marasmiineae</taxon>
        <taxon>Omphalotaceae</taxon>
        <taxon>Lentinula</taxon>
    </lineage>
</organism>
<dbReference type="GO" id="GO:0005886">
    <property type="term" value="C:plasma membrane"/>
    <property type="evidence" value="ECO:0007669"/>
    <property type="project" value="InterPro"/>
</dbReference>
<dbReference type="Proteomes" id="UP001150266">
    <property type="component" value="Unassembled WGS sequence"/>
</dbReference>
<dbReference type="OrthoDB" id="3365245at2759"/>
<feature type="compositionally biased region" description="Basic and acidic residues" evidence="1">
    <location>
        <begin position="204"/>
        <end position="214"/>
    </location>
</feature>
<feature type="region of interest" description="Disordered" evidence="1">
    <location>
        <begin position="418"/>
        <end position="543"/>
    </location>
</feature>
<feature type="transmembrane region" description="Helical" evidence="2">
    <location>
        <begin position="173"/>
        <end position="194"/>
    </location>
</feature>
<protein>
    <submittedName>
        <fullName evidence="3">SUR7/PalI family-domain-containing protein</fullName>
    </submittedName>
</protein>
<feature type="region of interest" description="Disordered" evidence="1">
    <location>
        <begin position="320"/>
        <end position="369"/>
    </location>
</feature>
<feature type="transmembrane region" description="Helical" evidence="2">
    <location>
        <begin position="12"/>
        <end position="31"/>
    </location>
</feature>
<keyword evidence="2" id="KW-1133">Transmembrane helix</keyword>
<dbReference type="GO" id="GO:0035838">
    <property type="term" value="C:growing cell tip"/>
    <property type="evidence" value="ECO:0007669"/>
    <property type="project" value="TreeGrafter"/>
</dbReference>
<gene>
    <name evidence="3" type="ORF">J3R30DRAFT_1396582</name>
</gene>
<feature type="transmembrane region" description="Helical" evidence="2">
    <location>
        <begin position="97"/>
        <end position="122"/>
    </location>
</feature>
<comment type="caution">
    <text evidence="3">The sequence shown here is derived from an EMBL/GenBank/DDBJ whole genome shotgun (WGS) entry which is preliminary data.</text>
</comment>
<evidence type="ECO:0000313" key="3">
    <source>
        <dbReference type="EMBL" id="KAJ4485720.1"/>
    </source>
</evidence>
<reference evidence="3" key="1">
    <citation type="submission" date="2022-08" db="EMBL/GenBank/DDBJ databases">
        <title>A Global Phylogenomic Analysis of the Shiitake Genus Lentinula.</title>
        <authorList>
            <consortium name="DOE Joint Genome Institute"/>
            <person name="Sierra-Patev S."/>
            <person name="Min B."/>
            <person name="Naranjo-Ortiz M."/>
            <person name="Looney B."/>
            <person name="Konkel Z."/>
            <person name="Slot J.C."/>
            <person name="Sakamoto Y."/>
            <person name="Steenwyk J.L."/>
            <person name="Rokas A."/>
            <person name="Carro J."/>
            <person name="Camarero S."/>
            <person name="Ferreira P."/>
            <person name="Molpeceres G."/>
            <person name="Ruiz-Duenas F.J."/>
            <person name="Serrano A."/>
            <person name="Henrissat B."/>
            <person name="Drula E."/>
            <person name="Hughes K.W."/>
            <person name="Mata J.L."/>
            <person name="Ishikawa N.K."/>
            <person name="Vargas-Isla R."/>
            <person name="Ushijima S."/>
            <person name="Smith C.A."/>
            <person name="Ahrendt S."/>
            <person name="Andreopoulos W."/>
            <person name="He G."/>
            <person name="Labutti K."/>
            <person name="Lipzen A."/>
            <person name="Ng V."/>
            <person name="Riley R."/>
            <person name="Sandor L."/>
            <person name="Barry K."/>
            <person name="Martinez A.T."/>
            <person name="Xiao Y."/>
            <person name="Gibbons J.G."/>
            <person name="Terashima K."/>
            <person name="Grigoriev I.V."/>
            <person name="Hibbett D.S."/>
        </authorList>
    </citation>
    <scope>NUCLEOTIDE SEQUENCE</scope>
    <source>
        <strain evidence="3">JLM2183</strain>
    </source>
</reference>
<evidence type="ECO:0000256" key="1">
    <source>
        <dbReference type="SAM" id="MobiDB-lite"/>
    </source>
</evidence>
<evidence type="ECO:0000256" key="2">
    <source>
        <dbReference type="SAM" id="Phobius"/>
    </source>
</evidence>
<dbReference type="EMBL" id="JAOTPV010000003">
    <property type="protein sequence ID" value="KAJ4485720.1"/>
    <property type="molecule type" value="Genomic_DNA"/>
</dbReference>
<dbReference type="InterPro" id="IPR051380">
    <property type="entry name" value="pH-response_reg_palI/RIM9"/>
</dbReference>
<evidence type="ECO:0000313" key="4">
    <source>
        <dbReference type="Proteomes" id="UP001150266"/>
    </source>
</evidence>
<dbReference type="InterPro" id="IPR009571">
    <property type="entry name" value="SUR7/Rim9-like_fungi"/>
</dbReference>
<feature type="region of interest" description="Disordered" evidence="1">
    <location>
        <begin position="204"/>
        <end position="225"/>
    </location>
</feature>
<keyword evidence="4" id="KW-1185">Reference proteome</keyword>
<dbReference type="PANTHER" id="PTHR28013:SF4">
    <property type="entry name" value="MARVEL DOMAIN-CONTAINING PROTEIN"/>
    <property type="match status" value="1"/>
</dbReference>